<feature type="region of interest" description="Disordered" evidence="1">
    <location>
        <begin position="140"/>
        <end position="178"/>
    </location>
</feature>
<sequence length="178" mass="19502">MAPPISVDSTAVTRKESESRVNQTKSSQAVRYGIDGLLRLAKRGGLSLTSESVMLTVVKRRRLRVQKSRRGRLGASNLKRAGLVMSNDEGFFFSVKDDLTEGGRVSAGDDPARPLMSDDRSQSARKAVADLRHMAPCFPLFGRERKRTRSSTSRSESEETLVPKMSGIKNTGTDADSI</sequence>
<evidence type="ECO:0000313" key="2">
    <source>
        <dbReference type="EMBL" id="TNN34985.1"/>
    </source>
</evidence>
<accession>A0A4Z2F1H7</accession>
<reference evidence="2 3" key="1">
    <citation type="submission" date="2019-03" db="EMBL/GenBank/DDBJ databases">
        <title>First draft genome of Liparis tanakae, snailfish: a comprehensive survey of snailfish specific genes.</title>
        <authorList>
            <person name="Kim W."/>
            <person name="Song I."/>
            <person name="Jeong J.-H."/>
            <person name="Kim D."/>
            <person name="Kim S."/>
            <person name="Ryu S."/>
            <person name="Song J.Y."/>
            <person name="Lee S.K."/>
        </authorList>
    </citation>
    <scope>NUCLEOTIDE SEQUENCE [LARGE SCALE GENOMIC DNA]</scope>
    <source>
        <tissue evidence="2">Muscle</tissue>
    </source>
</reference>
<keyword evidence="3" id="KW-1185">Reference proteome</keyword>
<feature type="region of interest" description="Disordered" evidence="1">
    <location>
        <begin position="1"/>
        <end position="26"/>
    </location>
</feature>
<feature type="compositionally biased region" description="Polar residues" evidence="1">
    <location>
        <begin position="168"/>
        <end position="178"/>
    </location>
</feature>
<dbReference type="EMBL" id="SRLO01001854">
    <property type="protein sequence ID" value="TNN34985.1"/>
    <property type="molecule type" value="Genomic_DNA"/>
</dbReference>
<organism evidence="2 3">
    <name type="scientific">Liparis tanakae</name>
    <name type="common">Tanaka's snailfish</name>
    <dbReference type="NCBI Taxonomy" id="230148"/>
    <lineage>
        <taxon>Eukaryota</taxon>
        <taxon>Metazoa</taxon>
        <taxon>Chordata</taxon>
        <taxon>Craniata</taxon>
        <taxon>Vertebrata</taxon>
        <taxon>Euteleostomi</taxon>
        <taxon>Actinopterygii</taxon>
        <taxon>Neopterygii</taxon>
        <taxon>Teleostei</taxon>
        <taxon>Neoteleostei</taxon>
        <taxon>Acanthomorphata</taxon>
        <taxon>Eupercaria</taxon>
        <taxon>Perciformes</taxon>
        <taxon>Cottioidei</taxon>
        <taxon>Cottales</taxon>
        <taxon>Liparidae</taxon>
        <taxon>Liparis</taxon>
    </lineage>
</organism>
<dbReference type="AlphaFoldDB" id="A0A4Z2F1H7"/>
<dbReference type="Proteomes" id="UP000314294">
    <property type="component" value="Unassembled WGS sequence"/>
</dbReference>
<evidence type="ECO:0000256" key="1">
    <source>
        <dbReference type="SAM" id="MobiDB-lite"/>
    </source>
</evidence>
<evidence type="ECO:0000313" key="3">
    <source>
        <dbReference type="Proteomes" id="UP000314294"/>
    </source>
</evidence>
<protein>
    <submittedName>
        <fullName evidence="2">Uncharacterized protein</fullName>
    </submittedName>
</protein>
<gene>
    <name evidence="2" type="ORF">EYF80_054851</name>
</gene>
<proteinExistence type="predicted"/>
<name>A0A4Z2F1H7_9TELE</name>
<comment type="caution">
    <text evidence="2">The sequence shown here is derived from an EMBL/GenBank/DDBJ whole genome shotgun (WGS) entry which is preliminary data.</text>
</comment>